<gene>
    <name evidence="2" type="ORF">EV356DRAFT_520646</name>
</gene>
<keyword evidence="3" id="KW-1185">Reference proteome</keyword>
<organism evidence="2 3">
    <name type="scientific">Viridothelium virens</name>
    <name type="common">Speckled blister lichen</name>
    <name type="synonym">Trypethelium virens</name>
    <dbReference type="NCBI Taxonomy" id="1048519"/>
    <lineage>
        <taxon>Eukaryota</taxon>
        <taxon>Fungi</taxon>
        <taxon>Dikarya</taxon>
        <taxon>Ascomycota</taxon>
        <taxon>Pezizomycotina</taxon>
        <taxon>Dothideomycetes</taxon>
        <taxon>Dothideomycetes incertae sedis</taxon>
        <taxon>Trypetheliales</taxon>
        <taxon>Trypetheliaceae</taxon>
        <taxon>Viridothelium</taxon>
    </lineage>
</organism>
<reference evidence="2" key="1">
    <citation type="journal article" date="2020" name="Stud. Mycol.">
        <title>101 Dothideomycetes genomes: a test case for predicting lifestyles and emergence of pathogens.</title>
        <authorList>
            <person name="Haridas S."/>
            <person name="Albert R."/>
            <person name="Binder M."/>
            <person name="Bloem J."/>
            <person name="Labutti K."/>
            <person name="Salamov A."/>
            <person name="Andreopoulos B."/>
            <person name="Baker S."/>
            <person name="Barry K."/>
            <person name="Bills G."/>
            <person name="Bluhm B."/>
            <person name="Cannon C."/>
            <person name="Castanera R."/>
            <person name="Culley D."/>
            <person name="Daum C."/>
            <person name="Ezra D."/>
            <person name="Gonzalez J."/>
            <person name="Henrissat B."/>
            <person name="Kuo A."/>
            <person name="Liang C."/>
            <person name="Lipzen A."/>
            <person name="Lutzoni F."/>
            <person name="Magnuson J."/>
            <person name="Mondo S."/>
            <person name="Nolan M."/>
            <person name="Ohm R."/>
            <person name="Pangilinan J."/>
            <person name="Park H.-J."/>
            <person name="Ramirez L."/>
            <person name="Alfaro M."/>
            <person name="Sun H."/>
            <person name="Tritt A."/>
            <person name="Yoshinaga Y."/>
            <person name="Zwiers L.-H."/>
            <person name="Turgeon B."/>
            <person name="Goodwin S."/>
            <person name="Spatafora J."/>
            <person name="Crous P."/>
            <person name="Grigoriev I."/>
        </authorList>
    </citation>
    <scope>NUCLEOTIDE SEQUENCE</scope>
    <source>
        <strain evidence="2">Tuck. ex Michener</strain>
    </source>
</reference>
<evidence type="ECO:0000256" key="1">
    <source>
        <dbReference type="SAM" id="MobiDB-lite"/>
    </source>
</evidence>
<accession>A0A6A6GW54</accession>
<sequence length="187" mass="20012">MRECQSRNISECGECFATARATCSPAGVNANDSGAGIENSRSRDSGLGTRADARACEEIRRFVDGGQQLGVQGRSCRGLSWHLLPTHIIRVFPWVPSPPFNLFLPRPTPTLETMLNALDSTVSSTRPSCYADERAAVLVGSRNSLFCAWDPGHDMRNMQRRCTVAAATSAKPLTLLGVFGGSGGAVP</sequence>
<protein>
    <submittedName>
        <fullName evidence="2">Uncharacterized protein</fullName>
    </submittedName>
</protein>
<dbReference type="EMBL" id="ML991855">
    <property type="protein sequence ID" value="KAF2229740.1"/>
    <property type="molecule type" value="Genomic_DNA"/>
</dbReference>
<evidence type="ECO:0000313" key="3">
    <source>
        <dbReference type="Proteomes" id="UP000800092"/>
    </source>
</evidence>
<evidence type="ECO:0000313" key="2">
    <source>
        <dbReference type="EMBL" id="KAF2229740.1"/>
    </source>
</evidence>
<dbReference type="AlphaFoldDB" id="A0A6A6GW54"/>
<dbReference type="Proteomes" id="UP000800092">
    <property type="component" value="Unassembled WGS sequence"/>
</dbReference>
<feature type="region of interest" description="Disordered" evidence="1">
    <location>
        <begin position="28"/>
        <end position="48"/>
    </location>
</feature>
<name>A0A6A6GW54_VIRVR</name>
<proteinExistence type="predicted"/>